<keyword evidence="3" id="KW-1185">Reference proteome</keyword>
<reference evidence="2 3" key="1">
    <citation type="submission" date="2015-09" db="EMBL/GenBank/DDBJ databases">
        <title>Trachymyrmex zeteki WGS genome.</title>
        <authorList>
            <person name="Nygaard S."/>
            <person name="Hu H."/>
            <person name="Boomsma J."/>
            <person name="Zhang G."/>
        </authorList>
    </citation>
    <scope>NUCLEOTIDE SEQUENCE [LARGE SCALE GENOMIC DNA]</scope>
    <source>
        <strain evidence="2">Tzet28-1</strain>
        <tissue evidence="2">Whole body</tissue>
    </source>
</reference>
<name>A0A151WMJ7_9HYME</name>
<gene>
    <name evidence="2" type="ORF">ALC60_11849</name>
</gene>
<protein>
    <submittedName>
        <fullName evidence="2">Uncharacterized protein</fullName>
    </submittedName>
</protein>
<feature type="region of interest" description="Disordered" evidence="1">
    <location>
        <begin position="106"/>
        <end position="182"/>
    </location>
</feature>
<evidence type="ECO:0000256" key="1">
    <source>
        <dbReference type="SAM" id="MobiDB-lite"/>
    </source>
</evidence>
<feature type="compositionally biased region" description="Low complexity" evidence="1">
    <location>
        <begin position="125"/>
        <end position="135"/>
    </location>
</feature>
<dbReference type="EMBL" id="KQ982939">
    <property type="protein sequence ID" value="KYQ49089.1"/>
    <property type="molecule type" value="Genomic_DNA"/>
</dbReference>
<proteinExistence type="predicted"/>
<sequence>MEEYEQQPLEAIAAVAKRELDTLAKAMERSKNLKGTIVRDLWGVFSKLSAALMATMNRAGEGSDGGSTAEDGASLSGERSWAEERRRLRADAKLLRLDNARLRRMVERVNRSPRSPIPPTPELTPAGGRPAAGARINSDGAQEEPPTPGATSGDEEARVPVVLTEEDLRAPVFRPPLQGVRK</sequence>
<accession>A0A151WMJ7</accession>
<dbReference type="AlphaFoldDB" id="A0A151WMJ7"/>
<evidence type="ECO:0000313" key="2">
    <source>
        <dbReference type="EMBL" id="KYQ49089.1"/>
    </source>
</evidence>
<evidence type="ECO:0000313" key="3">
    <source>
        <dbReference type="Proteomes" id="UP000075809"/>
    </source>
</evidence>
<organism evidence="2 3">
    <name type="scientific">Mycetomoellerius zeteki</name>
    <dbReference type="NCBI Taxonomy" id="64791"/>
    <lineage>
        <taxon>Eukaryota</taxon>
        <taxon>Metazoa</taxon>
        <taxon>Ecdysozoa</taxon>
        <taxon>Arthropoda</taxon>
        <taxon>Hexapoda</taxon>
        <taxon>Insecta</taxon>
        <taxon>Pterygota</taxon>
        <taxon>Neoptera</taxon>
        <taxon>Endopterygota</taxon>
        <taxon>Hymenoptera</taxon>
        <taxon>Apocrita</taxon>
        <taxon>Aculeata</taxon>
        <taxon>Formicoidea</taxon>
        <taxon>Formicidae</taxon>
        <taxon>Myrmicinae</taxon>
        <taxon>Mycetomoellerius</taxon>
    </lineage>
</organism>
<feature type="region of interest" description="Disordered" evidence="1">
    <location>
        <begin position="58"/>
        <end position="83"/>
    </location>
</feature>
<dbReference type="Proteomes" id="UP000075809">
    <property type="component" value="Unassembled WGS sequence"/>
</dbReference>